<dbReference type="InterPro" id="IPR016135">
    <property type="entry name" value="UBQ-conjugating_enzyme/RWD"/>
</dbReference>
<dbReference type="EMBL" id="VEPZ02001216">
    <property type="protein sequence ID" value="KAE8686465.1"/>
    <property type="molecule type" value="Genomic_DNA"/>
</dbReference>
<dbReference type="Gene3D" id="3.10.110.10">
    <property type="entry name" value="Ubiquitin Conjugating Enzyme"/>
    <property type="match status" value="1"/>
</dbReference>
<dbReference type="PROSITE" id="PS50127">
    <property type="entry name" value="UBC_2"/>
    <property type="match status" value="1"/>
</dbReference>
<keyword evidence="5" id="KW-1185">Reference proteome</keyword>
<keyword evidence="2" id="KW-1133">Transmembrane helix</keyword>
<evidence type="ECO:0000313" key="5">
    <source>
        <dbReference type="Proteomes" id="UP000436088"/>
    </source>
</evidence>
<dbReference type="Proteomes" id="UP000436088">
    <property type="component" value="Unassembled WGS sequence"/>
</dbReference>
<accession>A0A6A2Z5T6</accession>
<feature type="transmembrane region" description="Helical" evidence="2">
    <location>
        <begin position="99"/>
        <end position="119"/>
    </location>
</feature>
<proteinExistence type="predicted"/>
<evidence type="ECO:0000256" key="1">
    <source>
        <dbReference type="SAM" id="MobiDB-lite"/>
    </source>
</evidence>
<dbReference type="AlphaFoldDB" id="A0A6A2Z5T6"/>
<gene>
    <name evidence="4" type="ORF">F3Y22_tig00111061pilonHSYRG00125</name>
</gene>
<reference evidence="4" key="1">
    <citation type="submission" date="2019-09" db="EMBL/GenBank/DDBJ databases">
        <title>Draft genome information of white flower Hibiscus syriacus.</title>
        <authorList>
            <person name="Kim Y.-M."/>
        </authorList>
    </citation>
    <scope>NUCLEOTIDE SEQUENCE [LARGE SCALE GENOMIC DNA]</scope>
    <source>
        <strain evidence="4">YM2019G1</strain>
    </source>
</reference>
<keyword evidence="2" id="KW-0812">Transmembrane</keyword>
<comment type="caution">
    <text evidence="4">The sequence shown here is derived from an EMBL/GenBank/DDBJ whole genome shotgun (WGS) entry which is preliminary data.</text>
</comment>
<feature type="compositionally biased region" description="Low complexity" evidence="1">
    <location>
        <begin position="20"/>
        <end position="29"/>
    </location>
</feature>
<feature type="region of interest" description="Disordered" evidence="1">
    <location>
        <begin position="1"/>
        <end position="39"/>
    </location>
</feature>
<organism evidence="4 5">
    <name type="scientific">Hibiscus syriacus</name>
    <name type="common">Rose of Sharon</name>
    <dbReference type="NCBI Taxonomy" id="106335"/>
    <lineage>
        <taxon>Eukaryota</taxon>
        <taxon>Viridiplantae</taxon>
        <taxon>Streptophyta</taxon>
        <taxon>Embryophyta</taxon>
        <taxon>Tracheophyta</taxon>
        <taxon>Spermatophyta</taxon>
        <taxon>Magnoliopsida</taxon>
        <taxon>eudicotyledons</taxon>
        <taxon>Gunneridae</taxon>
        <taxon>Pentapetalae</taxon>
        <taxon>rosids</taxon>
        <taxon>malvids</taxon>
        <taxon>Malvales</taxon>
        <taxon>Malvaceae</taxon>
        <taxon>Malvoideae</taxon>
        <taxon>Hibiscus</taxon>
    </lineage>
</organism>
<keyword evidence="2" id="KW-0472">Membrane</keyword>
<evidence type="ECO:0000313" key="4">
    <source>
        <dbReference type="EMBL" id="KAE8686465.1"/>
    </source>
</evidence>
<dbReference type="SUPFAM" id="SSF54495">
    <property type="entry name" value="UBC-like"/>
    <property type="match status" value="1"/>
</dbReference>
<name>A0A6A2Z5T6_HIBSY</name>
<evidence type="ECO:0000256" key="2">
    <source>
        <dbReference type="SAM" id="Phobius"/>
    </source>
</evidence>
<dbReference type="InterPro" id="IPR000608">
    <property type="entry name" value="UBC"/>
</dbReference>
<protein>
    <recommendedName>
        <fullName evidence="3">UBC core domain-containing protein</fullName>
    </recommendedName>
</protein>
<evidence type="ECO:0000259" key="3">
    <source>
        <dbReference type="PROSITE" id="PS50127"/>
    </source>
</evidence>
<dbReference type="Pfam" id="PF00179">
    <property type="entry name" value="UQ_con"/>
    <property type="match status" value="1"/>
</dbReference>
<sequence length="238" mass="26419">MSSRRGSKTKKLETSIDCQSSPASSSARSKPQYSYSENLHVDTDRSKENVTFIVRFRPLSQREIRLGEEIALYADGETIVRNEHNPSRAKKKVSNRGRVFGYFGFTVIAAVVGAIAAVADAIAVVAGNSDGGKTAISRPKSRSQTLSTPNEKSQFDIAFSVSDVKDKYKDAALEPKWKAFQTVIFLERVMLVTLPFTENNFGFASGTPYENGVFRMKLLLSRDFPHSPPKVAFNRRVL</sequence>
<feature type="domain" description="UBC core" evidence="3">
    <location>
        <begin position="159"/>
        <end position="238"/>
    </location>
</feature>